<evidence type="ECO:0000259" key="7">
    <source>
        <dbReference type="PROSITE" id="PS50961"/>
    </source>
</evidence>
<protein>
    <submittedName>
        <fullName evidence="8">Uncharacterized protein</fullName>
    </submittedName>
</protein>
<evidence type="ECO:0000256" key="1">
    <source>
        <dbReference type="ARBA" id="ARBA00004123"/>
    </source>
</evidence>
<feature type="domain" description="RRM" evidence="6">
    <location>
        <begin position="95"/>
        <end position="184"/>
    </location>
</feature>
<dbReference type="GO" id="GO:1990904">
    <property type="term" value="C:ribonucleoprotein complex"/>
    <property type="evidence" value="ECO:0007669"/>
    <property type="project" value="InterPro"/>
</dbReference>
<dbReference type="InterPro" id="IPR006630">
    <property type="entry name" value="La_HTH"/>
</dbReference>
<evidence type="ECO:0000256" key="4">
    <source>
        <dbReference type="PROSITE-ProRule" id="PRU00332"/>
    </source>
</evidence>
<dbReference type="InterPro" id="IPR035979">
    <property type="entry name" value="RBD_domain_sf"/>
</dbReference>
<dbReference type="SUPFAM" id="SSF54928">
    <property type="entry name" value="RNA-binding domain, RBD"/>
    <property type="match status" value="1"/>
</dbReference>
<sequence>MSEVDAKILKQVEFYFSDSNFPFDKYLYLLSKKNSEGWVPLNIVAGFKKMKMITEDINVVVSALRSNNSDLVELNEEGDQIRRTKPLVEQNFVSRSIYAKGFPLVDEGAEKPVDALMELQDKIEDFFQEHGKVLAVRLRKTDERPAKFKGSVYVEFDNAQLAEEVAAKNLKYDDKELLLKTKRQYLDEKSELYKDQPRNNNRRDRKFNAFYLEKTGQLNGNKKFRDNKGNAQKHNKNNKQIDPEINQRLLKFKNGKDTTDEQLTQLVGKNLVDSIKRKEDGSGFVLLSEKAKSRKMAYELKGKSVDVQFYPANVSESKEFAGESVDEPKVGEKRKAEDELTKADDQ</sequence>
<dbReference type="Gene3D" id="3.30.70.330">
    <property type="match status" value="1"/>
</dbReference>
<comment type="caution">
    <text evidence="8">The sequence shown here is derived from an EMBL/GenBank/DDBJ whole genome shotgun (WGS) entry which is preliminary data.</text>
</comment>
<dbReference type="SUPFAM" id="SSF46785">
    <property type="entry name" value="Winged helix' DNA-binding domain"/>
    <property type="match status" value="1"/>
</dbReference>
<dbReference type="Proteomes" id="UP000646827">
    <property type="component" value="Unassembled WGS sequence"/>
</dbReference>
<comment type="subcellular location">
    <subcellularLocation>
        <location evidence="1">Nucleus</location>
    </subcellularLocation>
</comment>
<dbReference type="GO" id="GO:0006396">
    <property type="term" value="P:RNA processing"/>
    <property type="evidence" value="ECO:0007669"/>
    <property type="project" value="InterPro"/>
</dbReference>
<feature type="region of interest" description="Disordered" evidence="5">
    <location>
        <begin position="316"/>
        <end position="346"/>
    </location>
</feature>
<dbReference type="OrthoDB" id="439993at2759"/>
<dbReference type="Pfam" id="PF05383">
    <property type="entry name" value="La"/>
    <property type="match status" value="1"/>
</dbReference>
<evidence type="ECO:0000313" key="8">
    <source>
        <dbReference type="EMBL" id="KAG2228161.1"/>
    </source>
</evidence>
<keyword evidence="3" id="KW-0539">Nucleus</keyword>
<dbReference type="PANTHER" id="PTHR22792">
    <property type="entry name" value="LUPUS LA PROTEIN-RELATED"/>
    <property type="match status" value="1"/>
</dbReference>
<feature type="domain" description="HTH La-type RNA-binding" evidence="7">
    <location>
        <begin position="1"/>
        <end position="91"/>
    </location>
</feature>
<dbReference type="CDD" id="cd12291">
    <property type="entry name" value="RRM1_La"/>
    <property type="match status" value="1"/>
</dbReference>
<dbReference type="GO" id="GO:0005634">
    <property type="term" value="C:nucleus"/>
    <property type="evidence" value="ECO:0007669"/>
    <property type="project" value="UniProtKB-SubCell"/>
</dbReference>
<dbReference type="Pfam" id="PF00076">
    <property type="entry name" value="RRM_1"/>
    <property type="match status" value="1"/>
</dbReference>
<dbReference type="PROSITE" id="PS50961">
    <property type="entry name" value="HTH_LA"/>
    <property type="match status" value="1"/>
</dbReference>
<dbReference type="InterPro" id="IPR000504">
    <property type="entry name" value="RRM_dom"/>
</dbReference>
<dbReference type="PANTHER" id="PTHR22792:SF140">
    <property type="entry name" value="ACHILLES, ISOFORM A"/>
    <property type="match status" value="1"/>
</dbReference>
<dbReference type="PROSITE" id="PS50102">
    <property type="entry name" value="RRM"/>
    <property type="match status" value="1"/>
</dbReference>
<name>A0A8H7SFH1_9FUNG</name>
<evidence type="ECO:0000256" key="5">
    <source>
        <dbReference type="SAM" id="MobiDB-lite"/>
    </source>
</evidence>
<organism evidence="8 9">
    <name type="scientific">Circinella minor</name>
    <dbReference type="NCBI Taxonomy" id="1195481"/>
    <lineage>
        <taxon>Eukaryota</taxon>
        <taxon>Fungi</taxon>
        <taxon>Fungi incertae sedis</taxon>
        <taxon>Mucoromycota</taxon>
        <taxon>Mucoromycotina</taxon>
        <taxon>Mucoromycetes</taxon>
        <taxon>Mucorales</taxon>
        <taxon>Lichtheimiaceae</taxon>
        <taxon>Circinella</taxon>
    </lineage>
</organism>
<keyword evidence="9" id="KW-1185">Reference proteome</keyword>
<proteinExistence type="predicted"/>
<dbReference type="InterPro" id="IPR002344">
    <property type="entry name" value="Lupus_La"/>
</dbReference>
<dbReference type="Gene3D" id="1.10.10.10">
    <property type="entry name" value="Winged helix-like DNA-binding domain superfamily/Winged helix DNA-binding domain"/>
    <property type="match status" value="1"/>
</dbReference>
<dbReference type="InterPro" id="IPR045180">
    <property type="entry name" value="La_dom_prot"/>
</dbReference>
<dbReference type="AlphaFoldDB" id="A0A8H7SFH1"/>
<evidence type="ECO:0000256" key="3">
    <source>
        <dbReference type="ARBA" id="ARBA00023242"/>
    </source>
</evidence>
<dbReference type="PRINTS" id="PR00302">
    <property type="entry name" value="LUPUSLA"/>
</dbReference>
<dbReference type="EMBL" id="JAEPRB010000002">
    <property type="protein sequence ID" value="KAG2228161.1"/>
    <property type="molecule type" value="Genomic_DNA"/>
</dbReference>
<dbReference type="InterPro" id="IPR036388">
    <property type="entry name" value="WH-like_DNA-bd_sf"/>
</dbReference>
<dbReference type="GO" id="GO:0003729">
    <property type="term" value="F:mRNA binding"/>
    <property type="evidence" value="ECO:0007669"/>
    <property type="project" value="TreeGrafter"/>
</dbReference>
<accession>A0A8H7SFH1</accession>
<dbReference type="InterPro" id="IPR036390">
    <property type="entry name" value="WH_DNA-bd_sf"/>
</dbReference>
<feature type="region of interest" description="Disordered" evidence="5">
    <location>
        <begin position="221"/>
        <end position="242"/>
    </location>
</feature>
<keyword evidence="2 4" id="KW-0694">RNA-binding</keyword>
<evidence type="ECO:0000256" key="2">
    <source>
        <dbReference type="ARBA" id="ARBA00022884"/>
    </source>
</evidence>
<reference evidence="8 9" key="1">
    <citation type="submission" date="2020-12" db="EMBL/GenBank/DDBJ databases">
        <title>Metabolic potential, ecology and presence of endohyphal bacteria is reflected in genomic diversity of Mucoromycotina.</title>
        <authorList>
            <person name="Muszewska A."/>
            <person name="Okrasinska A."/>
            <person name="Steczkiewicz K."/>
            <person name="Drgas O."/>
            <person name="Orlowska M."/>
            <person name="Perlinska-Lenart U."/>
            <person name="Aleksandrzak-Piekarczyk T."/>
            <person name="Szatraj K."/>
            <person name="Zielenkiewicz U."/>
            <person name="Pilsyk S."/>
            <person name="Malc E."/>
            <person name="Mieczkowski P."/>
            <person name="Kruszewska J.S."/>
            <person name="Biernat P."/>
            <person name="Pawlowska J."/>
        </authorList>
    </citation>
    <scope>NUCLEOTIDE SEQUENCE [LARGE SCALE GENOMIC DNA]</scope>
    <source>
        <strain evidence="8 9">CBS 142.35</strain>
    </source>
</reference>
<dbReference type="InterPro" id="IPR012677">
    <property type="entry name" value="Nucleotide-bd_a/b_plait_sf"/>
</dbReference>
<dbReference type="SMART" id="SM00715">
    <property type="entry name" value="LA"/>
    <property type="match status" value="1"/>
</dbReference>
<gene>
    <name evidence="8" type="ORF">INT45_009207</name>
</gene>
<evidence type="ECO:0000313" key="9">
    <source>
        <dbReference type="Proteomes" id="UP000646827"/>
    </source>
</evidence>
<evidence type="ECO:0000259" key="6">
    <source>
        <dbReference type="PROSITE" id="PS50102"/>
    </source>
</evidence>